<proteinExistence type="predicted"/>
<reference evidence="1 2" key="1">
    <citation type="submission" date="2020-07" db="EMBL/GenBank/DDBJ databases">
        <title>Sequencing the genomes of 1000 actinobacteria strains.</title>
        <authorList>
            <person name="Klenk H.-P."/>
        </authorList>
    </citation>
    <scope>NUCLEOTIDE SEQUENCE [LARGE SCALE GENOMIC DNA]</scope>
    <source>
        <strain evidence="1 2">DSM 23737</strain>
    </source>
</reference>
<dbReference type="Proteomes" id="UP000524237">
    <property type="component" value="Unassembled WGS sequence"/>
</dbReference>
<gene>
    <name evidence="1" type="ORF">FB555_000783</name>
</gene>
<evidence type="ECO:0000313" key="2">
    <source>
        <dbReference type="Proteomes" id="UP000524237"/>
    </source>
</evidence>
<keyword evidence="2" id="KW-1185">Reference proteome</keyword>
<evidence type="ECO:0000313" key="1">
    <source>
        <dbReference type="EMBL" id="MBA8828712.1"/>
    </source>
</evidence>
<comment type="caution">
    <text evidence="1">The sequence shown here is derived from an EMBL/GenBank/DDBJ whole genome shotgun (WGS) entry which is preliminary data.</text>
</comment>
<organism evidence="1 2">
    <name type="scientific">Alpinimonas psychrophila</name>
    <dbReference type="NCBI Taxonomy" id="748908"/>
    <lineage>
        <taxon>Bacteria</taxon>
        <taxon>Bacillati</taxon>
        <taxon>Actinomycetota</taxon>
        <taxon>Actinomycetes</taxon>
        <taxon>Micrococcales</taxon>
        <taxon>Microbacteriaceae</taxon>
        <taxon>Alpinimonas</taxon>
    </lineage>
</organism>
<name>A0A7W3JTB4_9MICO</name>
<dbReference type="RefSeq" id="WP_182484097.1">
    <property type="nucleotide sequence ID" value="NZ_JACGWU010000001.1"/>
</dbReference>
<protein>
    <submittedName>
        <fullName evidence="1">Uncharacterized protein</fullName>
    </submittedName>
</protein>
<dbReference type="AlphaFoldDB" id="A0A7W3JTB4"/>
<sequence length="78" mass="9138">MKLFRYRKPSMRRMLGVTKIKRQVKRELGISQVQGWTQPSRLKQRAKQSVGLYSPEVRAVRQTSKGRFPTLFGLFGKK</sequence>
<dbReference type="EMBL" id="JACGWU010000001">
    <property type="protein sequence ID" value="MBA8828712.1"/>
    <property type="molecule type" value="Genomic_DNA"/>
</dbReference>
<accession>A0A7W3JTB4</accession>